<keyword evidence="1" id="KW-0233">DNA recombination</keyword>
<reference evidence="3" key="1">
    <citation type="submission" date="2016-01" db="EMBL/GenBank/DDBJ databases">
        <authorList>
            <person name="Regsiter A."/>
            <person name="william w."/>
        </authorList>
    </citation>
    <scope>NUCLEOTIDE SEQUENCE</scope>
    <source>
        <strain evidence="3">NCPPB 1641</strain>
    </source>
</reference>
<dbReference type="Proteomes" id="UP000192140">
    <property type="component" value="Unassembled WGS sequence"/>
</dbReference>
<dbReference type="Gene3D" id="1.10.443.10">
    <property type="entry name" value="Intergrase catalytic core"/>
    <property type="match status" value="1"/>
</dbReference>
<organism evidence="3 4">
    <name type="scientific">Agrobacterium deltaense NCPPB 1641</name>
    <dbReference type="NCBI Taxonomy" id="1183425"/>
    <lineage>
        <taxon>Bacteria</taxon>
        <taxon>Pseudomonadati</taxon>
        <taxon>Pseudomonadota</taxon>
        <taxon>Alphaproteobacteria</taxon>
        <taxon>Hyphomicrobiales</taxon>
        <taxon>Rhizobiaceae</taxon>
        <taxon>Rhizobium/Agrobacterium group</taxon>
        <taxon>Agrobacterium</taxon>
    </lineage>
</organism>
<keyword evidence="2" id="KW-0472">Membrane</keyword>
<evidence type="ECO:0000313" key="4">
    <source>
        <dbReference type="Proteomes" id="UP000192140"/>
    </source>
</evidence>
<evidence type="ECO:0000256" key="2">
    <source>
        <dbReference type="SAM" id="Phobius"/>
    </source>
</evidence>
<dbReference type="GO" id="GO:0006310">
    <property type="term" value="P:DNA recombination"/>
    <property type="evidence" value="ECO:0007669"/>
    <property type="project" value="UniProtKB-KW"/>
</dbReference>
<name>A0A1S7TK17_9HYPH</name>
<comment type="caution">
    <text evidence="3">The sequence shown here is derived from an EMBL/GenBank/DDBJ whole genome shotgun (WGS) entry which is preliminary data.</text>
</comment>
<dbReference type="InterPro" id="IPR013762">
    <property type="entry name" value="Integrase-like_cat_sf"/>
</dbReference>
<keyword evidence="2" id="KW-1133">Transmembrane helix</keyword>
<sequence>MRIKRLEEYDLTLDADDAILWLMRERTLNRIRPPYIGSFAVLPGFLYLHMRWMMPRKWFPPGSSHKGILDFLGGSQLSDGRTWKLNGESLLLEQLKQIAVILLHHASLVGHRAKPVSISATFKILRKFMHAVQACGCESLSEVTPYNIQQIIDLHSRNQGTRLIVALWVERLVRLSELGYIQDGLNDYDFEIEVGNENPDTSTEKGEQPLNDQERQLVLSNALRVIDCREDFTNWVRACLEDVAAVPDARMWLLERFPGAQRSRYSYPSIFHRLYHGAAGYLIADAIGPRPSELLSAMRGFIRIVDGEPATVFDRYELTTETSKAQKSWRGVQRHLRVSSLLFEVAAGLEEMHDLFEKTTERLFSPPYGGNEYTTNNFNHVLRTFCRITEIPFSLTAYTGRKTLVRNAARAVTNGLAAAEVILDHAHRGETAGYALSNSFVREDIHAESMDIFQDKSRTLLESTVAAGGAGLGGEQGRRIEMRMAALMSENQGIVVNEIIEVFLEELLRQGIAPIPVMPGVLCVKKGSVRGSCSKFTGDTLPDVGKCTAECPYQVQERHRHALIQWELEKVAREGFGSLSRLQKVYWLDHIREQLHAWPDLKPKLDEIVNLNPEIGRMI</sequence>
<dbReference type="GO" id="GO:0003677">
    <property type="term" value="F:DNA binding"/>
    <property type="evidence" value="ECO:0007669"/>
    <property type="project" value="InterPro"/>
</dbReference>
<dbReference type="GO" id="GO:0015074">
    <property type="term" value="P:DNA integration"/>
    <property type="evidence" value="ECO:0007669"/>
    <property type="project" value="InterPro"/>
</dbReference>
<dbReference type="EMBL" id="FCNP01000004">
    <property type="protein sequence ID" value="CVI54679.1"/>
    <property type="molecule type" value="Genomic_DNA"/>
</dbReference>
<dbReference type="SUPFAM" id="SSF56349">
    <property type="entry name" value="DNA breaking-rejoining enzymes"/>
    <property type="match status" value="1"/>
</dbReference>
<proteinExistence type="predicted"/>
<protein>
    <recommendedName>
        <fullName evidence="5">Integrase</fullName>
    </recommendedName>
</protein>
<accession>A0A1S7TK17</accession>
<keyword evidence="2" id="KW-0812">Transmembrane</keyword>
<evidence type="ECO:0000313" key="3">
    <source>
        <dbReference type="EMBL" id="CVI54679.1"/>
    </source>
</evidence>
<feature type="transmembrane region" description="Helical" evidence="2">
    <location>
        <begin position="31"/>
        <end position="48"/>
    </location>
</feature>
<evidence type="ECO:0008006" key="5">
    <source>
        <dbReference type="Google" id="ProtNLM"/>
    </source>
</evidence>
<evidence type="ECO:0000256" key="1">
    <source>
        <dbReference type="ARBA" id="ARBA00023172"/>
    </source>
</evidence>
<dbReference type="InterPro" id="IPR011010">
    <property type="entry name" value="DNA_brk_join_enz"/>
</dbReference>
<keyword evidence="4" id="KW-1185">Reference proteome</keyword>
<dbReference type="AlphaFoldDB" id="A0A1S7TK17"/>
<gene>
    <name evidence="3" type="ORF">AGR7A_Cc120193</name>
</gene>
<dbReference type="RefSeq" id="WP_080851442.1">
    <property type="nucleotide sequence ID" value="NZ_LT009775.1"/>
</dbReference>